<dbReference type="AlphaFoldDB" id="A0A3N6MQR3"/>
<sequence>MSETDNHRSPQTQPARHENAIQTRYDELVRAAEAAVSVYTPAEAMDLTGETGIVFIDVRDAVELPEGIVSGAIHTSRGRLEAHLVPDNPRYVSDLDDATEIIFYCTSGAQSAFAAQRARELGYDRVGHLDCGISAWKDAGGPMHVIDDRWW</sequence>
<dbReference type="Proteomes" id="UP000281431">
    <property type="component" value="Unassembled WGS sequence"/>
</dbReference>
<dbReference type="OrthoDB" id="135517at2157"/>
<dbReference type="EMBL" id="REFZ01000014">
    <property type="protein sequence ID" value="RQG98591.1"/>
    <property type="molecule type" value="Genomic_DNA"/>
</dbReference>
<dbReference type="PANTHER" id="PTHR44086:SF13">
    <property type="entry name" value="THIOSULFATE SULFURTRANSFERASE PSPE"/>
    <property type="match status" value="1"/>
</dbReference>
<dbReference type="SUPFAM" id="SSF52821">
    <property type="entry name" value="Rhodanese/Cell cycle control phosphatase"/>
    <property type="match status" value="1"/>
</dbReference>
<dbReference type="GO" id="GO:0004792">
    <property type="term" value="F:thiosulfate-cyanide sulfurtransferase activity"/>
    <property type="evidence" value="ECO:0007669"/>
    <property type="project" value="TreeGrafter"/>
</dbReference>
<reference evidence="3 4" key="1">
    <citation type="submission" date="2018-10" db="EMBL/GenBank/DDBJ databases">
        <title>Natrarchaeobius chitinivorans gen. nov., sp. nov., and Natrarchaeobius haloalkaliphilus sp. nov., alkaliphilic, chitin-utilizing haloarchaea from hypersaline alkaline lakes.</title>
        <authorList>
            <person name="Sorokin D.Y."/>
            <person name="Elcheninov A.G."/>
            <person name="Kostrikina N.A."/>
            <person name="Bale N.J."/>
            <person name="Sinninghe Damste J.S."/>
            <person name="Khijniak T.V."/>
            <person name="Kublanov I.V."/>
            <person name="Toshchakov S.V."/>
        </authorList>
    </citation>
    <scope>NUCLEOTIDE SEQUENCE [LARGE SCALE GENOMIC DNA]</scope>
    <source>
        <strain evidence="3 4">AArcht7</strain>
    </source>
</reference>
<dbReference type="InterPro" id="IPR001763">
    <property type="entry name" value="Rhodanese-like_dom"/>
</dbReference>
<dbReference type="Pfam" id="PF00581">
    <property type="entry name" value="Rhodanese"/>
    <property type="match status" value="1"/>
</dbReference>
<dbReference type="Gene3D" id="3.40.250.10">
    <property type="entry name" value="Rhodanese-like domain"/>
    <property type="match status" value="1"/>
</dbReference>
<organism evidence="3 4">
    <name type="scientific">Natrarchaeobius chitinivorans</name>
    <dbReference type="NCBI Taxonomy" id="1679083"/>
    <lineage>
        <taxon>Archaea</taxon>
        <taxon>Methanobacteriati</taxon>
        <taxon>Methanobacteriota</taxon>
        <taxon>Stenosarchaea group</taxon>
        <taxon>Halobacteria</taxon>
        <taxon>Halobacteriales</taxon>
        <taxon>Natrialbaceae</taxon>
        <taxon>Natrarchaeobius</taxon>
    </lineage>
</organism>
<name>A0A3N6MQR3_NATCH</name>
<dbReference type="InterPro" id="IPR036873">
    <property type="entry name" value="Rhodanese-like_dom_sf"/>
</dbReference>
<comment type="caution">
    <text evidence="3">The sequence shown here is derived from an EMBL/GenBank/DDBJ whole genome shotgun (WGS) entry which is preliminary data.</text>
</comment>
<evidence type="ECO:0000313" key="3">
    <source>
        <dbReference type="EMBL" id="RQG98591.1"/>
    </source>
</evidence>
<feature type="domain" description="Rhodanese" evidence="2">
    <location>
        <begin position="49"/>
        <end position="145"/>
    </location>
</feature>
<keyword evidence="4" id="KW-1185">Reference proteome</keyword>
<evidence type="ECO:0000256" key="1">
    <source>
        <dbReference type="SAM" id="MobiDB-lite"/>
    </source>
</evidence>
<dbReference type="PROSITE" id="PS50206">
    <property type="entry name" value="RHODANESE_3"/>
    <property type="match status" value="1"/>
</dbReference>
<evidence type="ECO:0000259" key="2">
    <source>
        <dbReference type="PROSITE" id="PS50206"/>
    </source>
</evidence>
<evidence type="ECO:0000313" key="4">
    <source>
        <dbReference type="Proteomes" id="UP000281431"/>
    </source>
</evidence>
<dbReference type="SMART" id="SM00450">
    <property type="entry name" value="RHOD"/>
    <property type="match status" value="1"/>
</dbReference>
<accession>A0A3N6MQR3</accession>
<feature type="region of interest" description="Disordered" evidence="1">
    <location>
        <begin position="1"/>
        <end position="20"/>
    </location>
</feature>
<protein>
    <recommendedName>
        <fullName evidence="2">Rhodanese domain-containing protein</fullName>
    </recommendedName>
</protein>
<dbReference type="PANTHER" id="PTHR44086">
    <property type="entry name" value="THIOSULFATE SULFURTRANSFERASE RDL2, MITOCHONDRIAL-RELATED"/>
    <property type="match status" value="1"/>
</dbReference>
<gene>
    <name evidence="3" type="ORF">EA472_17470</name>
</gene>
<proteinExistence type="predicted"/>